<organism evidence="5 6">
    <name type="scientific">Alkalilimnicola ehrlichii</name>
    <dbReference type="NCBI Taxonomy" id="351052"/>
    <lineage>
        <taxon>Bacteria</taxon>
        <taxon>Pseudomonadati</taxon>
        <taxon>Pseudomonadota</taxon>
        <taxon>Gammaproteobacteria</taxon>
        <taxon>Chromatiales</taxon>
        <taxon>Ectothiorhodospiraceae</taxon>
        <taxon>Alkalilimnicola</taxon>
    </lineage>
</organism>
<keyword evidence="2 3" id="KW-0807">Transducer</keyword>
<evidence type="ECO:0000313" key="6">
    <source>
        <dbReference type="Proteomes" id="UP000256763"/>
    </source>
</evidence>
<name>A0A3E0X258_9GAMM</name>
<dbReference type="InterPro" id="IPR004089">
    <property type="entry name" value="MCPsignal_dom"/>
</dbReference>
<dbReference type="GO" id="GO:0016020">
    <property type="term" value="C:membrane"/>
    <property type="evidence" value="ECO:0007669"/>
    <property type="project" value="UniProtKB-SubCell"/>
</dbReference>
<dbReference type="OrthoDB" id="2489132at2"/>
<evidence type="ECO:0000256" key="2">
    <source>
        <dbReference type="ARBA" id="ARBA00023224"/>
    </source>
</evidence>
<sequence length="459" mass="49291">MTKSETPNVLSALSRPWPRALPSVSTLRRGVMKLLHLWSRPDSLQINATQGADHQYNVLKAVAERAGPLGIEIADIAAHVDDVNRRAAHEATVFTDLRTIAEDLRLSNRSVAQAAQGSRDAGATAAAEIAQSEQTLGKALADIRQLTDSVSHLHERLRGVNDALARIGEVAGGIDSIARQTRLLALNATIEAARAGAVGRGFAVVAEEVKELSQQTGDATQQIGTSLAELREQIQDLVGLGEQATAHASAASAGTSAIRQVFETVNDAIRKTDSGSARIVEAVQQIDGYTERTVAGLESLADEVAKSSNNLKQASELTTGLLRHTEELINITHEVEIPGQERDHIDAAQRGARQISEAFEAALAEGRISEADLFDRDYKPIPGTDPIQYTTRYAKLTDERLPPIQEPIHRNDEKSRPLAPAITTVLSLLTPCTFLTRNGRATRFGTAPTAVTVPYSTTA</sequence>
<dbReference type="Gene3D" id="1.10.287.950">
    <property type="entry name" value="Methyl-accepting chemotaxis protein"/>
    <property type="match status" value="1"/>
</dbReference>
<dbReference type="PROSITE" id="PS50111">
    <property type="entry name" value="CHEMOTAXIS_TRANSDUC_2"/>
    <property type="match status" value="1"/>
</dbReference>
<dbReference type="SMART" id="SM00283">
    <property type="entry name" value="MA"/>
    <property type="match status" value="1"/>
</dbReference>
<dbReference type="PANTHER" id="PTHR32089">
    <property type="entry name" value="METHYL-ACCEPTING CHEMOTAXIS PROTEIN MCPB"/>
    <property type="match status" value="1"/>
</dbReference>
<dbReference type="EMBL" id="NFZW01000004">
    <property type="protein sequence ID" value="RFA38371.1"/>
    <property type="molecule type" value="Genomic_DNA"/>
</dbReference>
<dbReference type="GO" id="GO:0007165">
    <property type="term" value="P:signal transduction"/>
    <property type="evidence" value="ECO:0007669"/>
    <property type="project" value="UniProtKB-KW"/>
</dbReference>
<gene>
    <name evidence="5" type="ORF">CAL65_05990</name>
</gene>
<evidence type="ECO:0000259" key="4">
    <source>
        <dbReference type="PROSITE" id="PS50111"/>
    </source>
</evidence>
<protein>
    <recommendedName>
        <fullName evidence="4">Methyl-accepting transducer domain-containing protein</fullName>
    </recommendedName>
</protein>
<evidence type="ECO:0000313" key="5">
    <source>
        <dbReference type="EMBL" id="RFA38371.1"/>
    </source>
</evidence>
<comment type="caution">
    <text evidence="5">The sequence shown here is derived from an EMBL/GenBank/DDBJ whole genome shotgun (WGS) entry which is preliminary data.</text>
</comment>
<dbReference type="Proteomes" id="UP000256763">
    <property type="component" value="Unassembled WGS sequence"/>
</dbReference>
<evidence type="ECO:0000256" key="3">
    <source>
        <dbReference type="PROSITE-ProRule" id="PRU00284"/>
    </source>
</evidence>
<dbReference type="GO" id="GO:0006935">
    <property type="term" value="P:chemotaxis"/>
    <property type="evidence" value="ECO:0007669"/>
    <property type="project" value="UniProtKB-ARBA"/>
</dbReference>
<comment type="subcellular location">
    <subcellularLocation>
        <location evidence="1">Membrane</location>
    </subcellularLocation>
</comment>
<evidence type="ECO:0000256" key="1">
    <source>
        <dbReference type="ARBA" id="ARBA00004370"/>
    </source>
</evidence>
<reference evidence="6" key="1">
    <citation type="submission" date="2017-05" db="EMBL/GenBank/DDBJ databases">
        <authorList>
            <person name="Sharma S."/>
            <person name="Sidhu C."/>
            <person name="Pinnaka A.K."/>
        </authorList>
    </citation>
    <scope>NUCLEOTIDE SEQUENCE [LARGE SCALE GENOMIC DNA]</scope>
    <source>
        <strain evidence="6">AK93</strain>
    </source>
</reference>
<proteinExistence type="predicted"/>
<keyword evidence="6" id="KW-1185">Reference proteome</keyword>
<dbReference type="PANTHER" id="PTHR32089:SF112">
    <property type="entry name" value="LYSOZYME-LIKE PROTEIN-RELATED"/>
    <property type="match status" value="1"/>
</dbReference>
<accession>A0A3E0X258</accession>
<dbReference type="SUPFAM" id="SSF58104">
    <property type="entry name" value="Methyl-accepting chemotaxis protein (MCP) signaling domain"/>
    <property type="match status" value="1"/>
</dbReference>
<dbReference type="Pfam" id="PF00015">
    <property type="entry name" value="MCPsignal"/>
    <property type="match status" value="1"/>
</dbReference>
<dbReference type="AlphaFoldDB" id="A0A3E0X258"/>
<feature type="domain" description="Methyl-accepting transducer" evidence="4">
    <location>
        <begin position="65"/>
        <end position="301"/>
    </location>
</feature>